<proteinExistence type="predicted"/>
<dbReference type="CDD" id="cd17738">
    <property type="entry name" value="BRCT_TopBP1_rpt7"/>
    <property type="match status" value="1"/>
</dbReference>
<protein>
    <submittedName>
        <fullName evidence="2">Rad4-like protein</fullName>
    </submittedName>
</protein>
<dbReference type="GO" id="GO:0005634">
    <property type="term" value="C:nucleus"/>
    <property type="evidence" value="ECO:0007669"/>
    <property type="project" value="TreeGrafter"/>
</dbReference>
<gene>
    <name evidence="2" type="ordered locus">EROM_021230</name>
</gene>
<reference evidence="2 3" key="1">
    <citation type="journal article" date="2012" name="Proc. Natl. Acad. Sci. U.S.A.">
        <title>Gain and loss of multiple functionally related, horizontally transferred genes in the reduced genomes of two microsporidian parasites.</title>
        <authorList>
            <person name="Pombert J.-F."/>
            <person name="Selman M."/>
            <person name="Burki F."/>
            <person name="Bardell F.T."/>
            <person name="Farinelli L."/>
            <person name="Solter L.F."/>
            <person name="Whitman D.W."/>
            <person name="Weiss L.M."/>
            <person name="Corradi N."/>
            <person name="Keeling P.J."/>
        </authorList>
    </citation>
    <scope>NUCLEOTIDE SEQUENCE [LARGE SCALE GENOMIC DNA]</scope>
    <source>
        <strain evidence="2 3">SJ-2008</strain>
    </source>
</reference>
<dbReference type="InterPro" id="IPR001357">
    <property type="entry name" value="BRCT_dom"/>
</dbReference>
<dbReference type="SMART" id="SM00292">
    <property type="entry name" value="BRCT"/>
    <property type="match status" value="4"/>
</dbReference>
<dbReference type="Gene3D" id="3.40.50.10190">
    <property type="entry name" value="BRCT domain"/>
    <property type="match status" value="5"/>
</dbReference>
<dbReference type="GO" id="GO:0006974">
    <property type="term" value="P:DNA damage response"/>
    <property type="evidence" value="ECO:0007669"/>
    <property type="project" value="TreeGrafter"/>
</dbReference>
<dbReference type="KEGG" id="ero:EROM_021230"/>
<evidence type="ECO:0000259" key="1">
    <source>
        <dbReference type="PROSITE" id="PS50172"/>
    </source>
</evidence>
<dbReference type="PANTHER" id="PTHR46677">
    <property type="entry name" value="SMC5-SMC6 COMPLEX LOCALIZATION FACTOR PROTEIN 1"/>
    <property type="match status" value="1"/>
</dbReference>
<evidence type="ECO:0000313" key="3">
    <source>
        <dbReference type="Proteomes" id="UP000010094"/>
    </source>
</evidence>
<dbReference type="PANTHER" id="PTHR46677:SF1">
    <property type="entry name" value="SMC5-SMC6 COMPLEX LOCALIZATION FACTOR PROTEIN 1"/>
    <property type="match status" value="1"/>
</dbReference>
<dbReference type="AlphaFoldDB" id="I6ZHC1"/>
<dbReference type="GO" id="GO:0035861">
    <property type="term" value="C:site of double-strand break"/>
    <property type="evidence" value="ECO:0007669"/>
    <property type="project" value="TreeGrafter"/>
</dbReference>
<dbReference type="GO" id="GO:2000781">
    <property type="term" value="P:positive regulation of double-strand break repair"/>
    <property type="evidence" value="ECO:0007669"/>
    <property type="project" value="InterPro"/>
</dbReference>
<dbReference type="RefSeq" id="XP_009264095.1">
    <property type="nucleotide sequence ID" value="XM_009265820.1"/>
</dbReference>
<dbReference type="OrthoDB" id="342264at2759"/>
<dbReference type="InterPro" id="IPR042479">
    <property type="entry name" value="Slf1"/>
</dbReference>
<dbReference type="EMBL" id="CP003519">
    <property type="protein sequence ID" value="AFN82598.1"/>
    <property type="molecule type" value="Genomic_DNA"/>
</dbReference>
<dbReference type="HOGENOM" id="CLU_530068_0_0_1"/>
<dbReference type="InterPro" id="IPR036420">
    <property type="entry name" value="BRCT_dom_sf"/>
</dbReference>
<dbReference type="VEuPathDB" id="MicrosporidiaDB:EROM_021230"/>
<dbReference type="Pfam" id="PF00533">
    <property type="entry name" value="BRCT"/>
    <property type="match status" value="1"/>
</dbReference>
<sequence length="552" mass="63978">MDFEIQSTFKPNIFVCTTGISRDEQELIKSQLPKHAVLEDILSITTDYLISYKAMMTEKYIQALKWNIKILHVKWLYDTEENTKKYEMAPLEGCSFTVSEVSNESLINYHCLLGATFTQNLMVWTDFLITDSKSNDKTEFCKKYGIPIITSKCMFGNDYTMYRKEPCFKAIAEASGSVFNEKVFFLDPSLPQILFNRLRRLIISNGGTRVSVVDRDVDFIMTQSYGDFKKYDGKVFHYQYVFDCIEAGAVLLPGSYKVHFGQRKPVLNEAVCCISASLKECKVEMFNKLRALGAIVKEDVDASCTHLIVRDGRECREGRRMPCKVVLYSWVDQCLHLLRRVNEDKYSIGIETTNFLIENKGSGVSKKTKKASKPMMFQFTGLSPLLKKKAIEKFENLSIRYSDTDRYEKCTHLIMGTICTSEKFLSCLCNGGWILRPDFIDKFDNSLNFNFSEYEWVVDENVPEKERKIVASIRKWRERVTSGGKPAFHRWIVKLYCEGQKRESYVRVIENGGGRVTEGNEYTHCFVSKTYKEEVDVEKKYSTDYMFSYLFR</sequence>
<dbReference type="CDD" id="cd00027">
    <property type="entry name" value="BRCT"/>
    <property type="match status" value="1"/>
</dbReference>
<feature type="domain" description="BRCT" evidence="1">
    <location>
        <begin position="284"/>
        <end position="348"/>
    </location>
</feature>
<dbReference type="Pfam" id="PF16589">
    <property type="entry name" value="BRCT_2"/>
    <property type="match status" value="1"/>
</dbReference>
<keyword evidence="3" id="KW-1185">Reference proteome</keyword>
<dbReference type="SUPFAM" id="SSF52113">
    <property type="entry name" value="BRCT domain"/>
    <property type="match status" value="5"/>
</dbReference>
<dbReference type="PROSITE" id="PS50172">
    <property type="entry name" value="BRCT"/>
    <property type="match status" value="2"/>
</dbReference>
<dbReference type="GO" id="GO:1990166">
    <property type="term" value="P:protein localization to site of double-strand break"/>
    <property type="evidence" value="ECO:0007669"/>
    <property type="project" value="TreeGrafter"/>
</dbReference>
<dbReference type="Proteomes" id="UP000010094">
    <property type="component" value="Chromosome II"/>
</dbReference>
<organism evidence="2 3">
    <name type="scientific">Encephalitozoon romaleae (strain SJ-2008)</name>
    <name type="common">Microsporidian parasite</name>
    <dbReference type="NCBI Taxonomy" id="1178016"/>
    <lineage>
        <taxon>Eukaryota</taxon>
        <taxon>Fungi</taxon>
        <taxon>Fungi incertae sedis</taxon>
        <taxon>Microsporidia</taxon>
        <taxon>Unikaryonidae</taxon>
        <taxon>Encephalitozoon</taxon>
    </lineage>
</organism>
<dbReference type="Pfam" id="PF16770">
    <property type="entry name" value="RTT107_BRCT_5"/>
    <property type="match status" value="1"/>
</dbReference>
<feature type="domain" description="BRCT" evidence="1">
    <location>
        <begin position="174"/>
        <end position="258"/>
    </location>
</feature>
<name>I6ZHC1_ENCRO</name>
<accession>I6ZHC1</accession>
<evidence type="ECO:0000313" key="2">
    <source>
        <dbReference type="EMBL" id="AFN82598.1"/>
    </source>
</evidence>
<dbReference type="GeneID" id="20520885"/>